<dbReference type="STRING" id="1469144.LI90_2948"/>
<dbReference type="SUPFAM" id="SSF52129">
    <property type="entry name" value="Caspase-like"/>
    <property type="match status" value="1"/>
</dbReference>
<dbReference type="PATRIC" id="fig|1469144.10.peg.3179"/>
<evidence type="ECO:0000313" key="2">
    <source>
        <dbReference type="EMBL" id="KWX01913.1"/>
    </source>
</evidence>
<dbReference type="Gene3D" id="3.40.50.1460">
    <property type="match status" value="1"/>
</dbReference>
<dbReference type="Pfam" id="PF00656">
    <property type="entry name" value="Peptidase_C14"/>
    <property type="match status" value="1"/>
</dbReference>
<dbReference type="GO" id="GO:0005737">
    <property type="term" value="C:cytoplasm"/>
    <property type="evidence" value="ECO:0007669"/>
    <property type="project" value="TreeGrafter"/>
</dbReference>
<keyword evidence="3" id="KW-1185">Reference proteome</keyword>
<dbReference type="RefSeq" id="WP_066888675.1">
    <property type="nucleotide sequence ID" value="NZ_LAXD01000001.1"/>
</dbReference>
<comment type="caution">
    <text evidence="2">The sequence shown here is derived from an EMBL/GenBank/DDBJ whole genome shotgun (WGS) entry which is preliminary data.</text>
</comment>
<dbReference type="InterPro" id="IPR050452">
    <property type="entry name" value="Metacaspase"/>
</dbReference>
<feature type="domain" description="Peptidase C14 caspase" evidence="1">
    <location>
        <begin position="17"/>
        <end position="264"/>
    </location>
</feature>
<dbReference type="InterPro" id="IPR011600">
    <property type="entry name" value="Pept_C14_caspase"/>
</dbReference>
<dbReference type="PANTHER" id="PTHR48104:SF30">
    <property type="entry name" value="METACASPASE-1"/>
    <property type="match status" value="1"/>
</dbReference>
<dbReference type="AlphaFoldDB" id="A0A132MVP9"/>
<gene>
    <name evidence="2" type="ORF">LI90_2948</name>
</gene>
<sequence>MPQGLSIHIGLNQVDPEAYDGWSGDLVACEQDARDMAALAGAAGFRVGSTLLTKDATVKNVTSALRNAARTLERGDILFLSYSGHGSQVPDLNQDEADRRDETWVLYDRQLLDDELFELFGGFAAGVRILMLSDSCHSGTVARKLPDVLSPMELDRRFGVRDPAQVRARIRTVPLDVQAWHYRQHHDQYAEIQRSTRAGDRREIGASVLLISGCQDNQTSADGPVNGLFTGTLLQVWQNGRFRGDYRRFHREITALMPPDQTPNLFLAGQADRGFVRQRPFTI</sequence>
<dbReference type="GO" id="GO:0004197">
    <property type="term" value="F:cysteine-type endopeptidase activity"/>
    <property type="evidence" value="ECO:0007669"/>
    <property type="project" value="InterPro"/>
</dbReference>
<dbReference type="EMBL" id="LAXD01000001">
    <property type="protein sequence ID" value="KWX01913.1"/>
    <property type="molecule type" value="Genomic_DNA"/>
</dbReference>
<dbReference type="Proteomes" id="UP000070188">
    <property type="component" value="Unassembled WGS sequence"/>
</dbReference>
<protein>
    <submittedName>
        <fullName evidence="2">Peptidase C14 caspase catalytic subunit p20</fullName>
    </submittedName>
</protein>
<evidence type="ECO:0000313" key="3">
    <source>
        <dbReference type="Proteomes" id="UP000070188"/>
    </source>
</evidence>
<reference evidence="3" key="1">
    <citation type="submission" date="2015-04" db="EMBL/GenBank/DDBJ databases">
        <title>Physiological reanalysis, assessment of diazotrophy, and genome sequences of multiple isolates of Streptomyces thermoautotrophicus.</title>
        <authorList>
            <person name="MacKellar D.C."/>
            <person name="Lieber L."/>
            <person name="Norman J."/>
            <person name="Bolger A."/>
            <person name="Tobin C."/>
            <person name="Murray J.W."/>
            <person name="Chang R."/>
            <person name="Ford T."/>
            <person name="Nguyen P.Q."/>
            <person name="Woodward J."/>
            <person name="Permingeat H."/>
            <person name="Joshi N.S."/>
            <person name="Silver P.A."/>
            <person name="Usadel B."/>
            <person name="Rutherford A.W."/>
            <person name="Friesen M."/>
            <person name="Prell J."/>
        </authorList>
    </citation>
    <scope>NUCLEOTIDE SEQUENCE [LARGE SCALE GENOMIC DNA]</scope>
    <source>
        <strain evidence="3">H1</strain>
    </source>
</reference>
<dbReference type="PANTHER" id="PTHR48104">
    <property type="entry name" value="METACASPASE-4"/>
    <property type="match status" value="1"/>
</dbReference>
<dbReference type="OrthoDB" id="8447555at2"/>
<proteinExistence type="predicted"/>
<name>A0A132MVP9_9ACTN</name>
<evidence type="ECO:0000259" key="1">
    <source>
        <dbReference type="Pfam" id="PF00656"/>
    </source>
</evidence>
<organism evidence="2 3">
    <name type="scientific">Carbonactinospora thermoautotrophica</name>
    <dbReference type="NCBI Taxonomy" id="1469144"/>
    <lineage>
        <taxon>Bacteria</taxon>
        <taxon>Bacillati</taxon>
        <taxon>Actinomycetota</taxon>
        <taxon>Actinomycetes</taxon>
        <taxon>Kitasatosporales</taxon>
        <taxon>Carbonactinosporaceae</taxon>
        <taxon>Carbonactinospora</taxon>
    </lineage>
</organism>
<dbReference type="GO" id="GO:0006508">
    <property type="term" value="P:proteolysis"/>
    <property type="evidence" value="ECO:0007669"/>
    <property type="project" value="InterPro"/>
</dbReference>
<dbReference type="InterPro" id="IPR029030">
    <property type="entry name" value="Caspase-like_dom_sf"/>
</dbReference>
<accession>A0A132MVP9</accession>